<name>A0A6A3D7F1_9STRA</name>
<evidence type="ECO:0000313" key="2">
    <source>
        <dbReference type="EMBL" id="KAE9269073.1"/>
    </source>
</evidence>
<protein>
    <submittedName>
        <fullName evidence="1">Uncharacterized protein</fullName>
    </submittedName>
</protein>
<dbReference type="AlphaFoldDB" id="A0A6A3D7F1"/>
<reference evidence="3 4" key="1">
    <citation type="submission" date="2018-08" db="EMBL/GenBank/DDBJ databases">
        <title>Genomic investigation of the strawberry pathogen Phytophthora fragariae indicates pathogenicity is determined by transcriptional variation in three key races.</title>
        <authorList>
            <person name="Adams T.M."/>
            <person name="Armitage A.D."/>
            <person name="Sobczyk M.K."/>
            <person name="Bates H.J."/>
            <person name="Dunwell J.M."/>
            <person name="Nellist C.F."/>
            <person name="Harrison R.J."/>
        </authorList>
    </citation>
    <scope>NUCLEOTIDE SEQUENCE [LARGE SCALE GENOMIC DNA]</scope>
    <source>
        <strain evidence="2 4">A4</strain>
        <strain evidence="1 3">NOV-9</strain>
    </source>
</reference>
<organism evidence="1 3">
    <name type="scientific">Phytophthora fragariae</name>
    <dbReference type="NCBI Taxonomy" id="53985"/>
    <lineage>
        <taxon>Eukaryota</taxon>
        <taxon>Sar</taxon>
        <taxon>Stramenopiles</taxon>
        <taxon>Oomycota</taxon>
        <taxon>Peronosporomycetes</taxon>
        <taxon>Peronosporales</taxon>
        <taxon>Peronosporaceae</taxon>
        <taxon>Phytophthora</taxon>
    </lineage>
</organism>
<sequence>MYDSCIRAGVRIRFWDTPKGADADSWPSGSYILVNDHVCAEVLTVPNAVE</sequence>
<proteinExistence type="predicted"/>
<accession>A0A6A3D7F1</accession>
<gene>
    <name evidence="2" type="ORF">PF001_g29384</name>
    <name evidence="1" type="ORF">PF009_g32339</name>
</gene>
<dbReference type="EMBL" id="QXGF01007439">
    <property type="protein sequence ID" value="KAE8917339.1"/>
    <property type="molecule type" value="Genomic_DNA"/>
</dbReference>
<comment type="caution">
    <text evidence="1">The sequence shown here is derived from an EMBL/GenBank/DDBJ whole genome shotgun (WGS) entry which is preliminary data.</text>
</comment>
<evidence type="ECO:0000313" key="1">
    <source>
        <dbReference type="EMBL" id="KAE8917339.1"/>
    </source>
</evidence>
<dbReference type="Proteomes" id="UP000429523">
    <property type="component" value="Unassembled WGS sequence"/>
</dbReference>
<dbReference type="EMBL" id="QXGE01004914">
    <property type="protein sequence ID" value="KAE9269073.1"/>
    <property type="molecule type" value="Genomic_DNA"/>
</dbReference>
<evidence type="ECO:0000313" key="4">
    <source>
        <dbReference type="Proteomes" id="UP000437068"/>
    </source>
</evidence>
<evidence type="ECO:0000313" key="3">
    <source>
        <dbReference type="Proteomes" id="UP000429523"/>
    </source>
</evidence>
<dbReference type="Proteomes" id="UP000437068">
    <property type="component" value="Unassembled WGS sequence"/>
</dbReference>